<dbReference type="SUPFAM" id="SSF48695">
    <property type="entry name" value="Multiheme cytochromes"/>
    <property type="match status" value="1"/>
</dbReference>
<organism evidence="2 3">
    <name type="scientific">Candidatus Abyssobacteria bacterium SURF_17</name>
    <dbReference type="NCBI Taxonomy" id="2093361"/>
    <lineage>
        <taxon>Bacteria</taxon>
        <taxon>Pseudomonadati</taxon>
        <taxon>Candidatus Hydrogenedentota</taxon>
        <taxon>Candidatus Abyssobacteria</taxon>
    </lineage>
</organism>
<dbReference type="Proteomes" id="UP000285961">
    <property type="component" value="Unassembled WGS sequence"/>
</dbReference>
<sequence>MYDGGKIVVGLVVFIGVVTFPLWYRQASGEALRAPEPKIVTDAKECVAPTDYMRASHQAMLNEWRDLVVRDGMRVYVAFNGQEHEMSLSNTCMKCHPNKVEFCDQCHNYIGVVPYCWDCHIEPKESN</sequence>
<evidence type="ECO:0000313" key="2">
    <source>
        <dbReference type="EMBL" id="RJP67670.1"/>
    </source>
</evidence>
<feature type="transmembrane region" description="Helical" evidence="1">
    <location>
        <begin position="6"/>
        <end position="24"/>
    </location>
</feature>
<dbReference type="EMBL" id="QZKI01000101">
    <property type="protein sequence ID" value="RJP67670.1"/>
    <property type="molecule type" value="Genomic_DNA"/>
</dbReference>
<gene>
    <name evidence="2" type="ORF">C4532_14235</name>
</gene>
<protein>
    <submittedName>
        <fullName evidence="2">Cytochrome C</fullName>
    </submittedName>
</protein>
<dbReference type="AlphaFoldDB" id="A0A419EU57"/>
<keyword evidence="1" id="KW-1133">Transmembrane helix</keyword>
<accession>A0A419EU57</accession>
<comment type="caution">
    <text evidence="2">The sequence shown here is derived from an EMBL/GenBank/DDBJ whole genome shotgun (WGS) entry which is preliminary data.</text>
</comment>
<keyword evidence="1" id="KW-0812">Transmembrane</keyword>
<dbReference type="InterPro" id="IPR047668">
    <property type="entry name" value="DsrJ"/>
</dbReference>
<reference evidence="2 3" key="1">
    <citation type="journal article" date="2017" name="ISME J.">
        <title>Energy and carbon metabolisms in a deep terrestrial subsurface fluid microbial community.</title>
        <authorList>
            <person name="Momper L."/>
            <person name="Jungbluth S.P."/>
            <person name="Lee M.D."/>
            <person name="Amend J.P."/>
        </authorList>
    </citation>
    <scope>NUCLEOTIDE SEQUENCE [LARGE SCALE GENOMIC DNA]</scope>
    <source>
        <strain evidence="2">SURF_17</strain>
    </source>
</reference>
<keyword evidence="1" id="KW-0472">Membrane</keyword>
<name>A0A419EU57_9BACT</name>
<dbReference type="InterPro" id="IPR036280">
    <property type="entry name" value="Multihaem_cyt_sf"/>
</dbReference>
<evidence type="ECO:0000256" key="1">
    <source>
        <dbReference type="SAM" id="Phobius"/>
    </source>
</evidence>
<proteinExistence type="predicted"/>
<evidence type="ECO:0000313" key="3">
    <source>
        <dbReference type="Proteomes" id="UP000285961"/>
    </source>
</evidence>
<dbReference type="NCBIfam" id="NF038038">
    <property type="entry name" value="cytoc_DsrJ"/>
    <property type="match status" value="1"/>
</dbReference>